<keyword evidence="6" id="KW-0408">Iron</keyword>
<dbReference type="GO" id="GO:0031419">
    <property type="term" value="F:cobalamin binding"/>
    <property type="evidence" value="ECO:0007669"/>
    <property type="project" value="InterPro"/>
</dbReference>
<sequence>MYRIIFVNLHEYIKEDIFDVPLGVLSLATKLKQNPCYNVEIVDFQYDCMIGLFKYVDDFNKNINNMCVYLLDKKPDIIGIYTMCNTYHIALLLGRKIKEVNPKVKIMLGGPQATLTANETLKKFPWIDVIGLGEGENSIEIIVRNLLDDKSFSYEAGVAYVKEGQVINNGIAPLIEDLDSLPMLDYSFFDMTRFKSINIDVGRGCPYSCIFCSTKNFWQRKFRIKSPQRLFEEIKWILYQYGIKNFSFMHDLFTLNKKKVIEFCNLIIKGKLDIKWTCSARIDTLDEEIIYKMASSGCSNIYLGIETGSPRMQRAIGKNLNISKIYEIVDMLNKYNIIPKLSFIYGFPDESEEDVRATIYMIETLAKKYGYLKKNIQLHRLAFFPGTELTERYLDKLTYSEENNSTMMLTNKFPDEVMEIIKNKELFPQFYEYKTELRDRLVMFEKFIPIVYLRTMSCYKDTYRILMMYYDNNILRFYDDYKKEEEDTLRKLSFFNVNKGSNTLFKPFESINNFVQKHNFDKWDKLIKEMSRFEYNIADFLYNTKQEQKTLEFDLDVYNIKKTNNMNNINVPIKVRFIREDEKKISVLKIS</sequence>
<evidence type="ECO:0000259" key="8">
    <source>
        <dbReference type="PROSITE" id="PS51332"/>
    </source>
</evidence>
<dbReference type="InterPro" id="IPR023404">
    <property type="entry name" value="rSAM_horseshoe"/>
</dbReference>
<dbReference type="InterPro" id="IPR051198">
    <property type="entry name" value="BchE-like"/>
</dbReference>
<keyword evidence="5" id="KW-0479">Metal-binding</keyword>
<dbReference type="SFLD" id="SFLDS00029">
    <property type="entry name" value="Radical_SAM"/>
    <property type="match status" value="1"/>
</dbReference>
<dbReference type="SUPFAM" id="SSF102114">
    <property type="entry name" value="Radical SAM enzymes"/>
    <property type="match status" value="1"/>
</dbReference>
<reference evidence="10 11" key="1">
    <citation type="submission" date="2020-02" db="EMBL/GenBank/DDBJ databases">
        <title>Thermophilic hydrogen producing bacteria, Caloranaerobacter azorensis.</title>
        <authorList>
            <person name="Baek K."/>
        </authorList>
    </citation>
    <scope>NUCLEOTIDE SEQUENCE [LARGE SCALE GENOMIC DNA]</scope>
    <source>
        <strain evidence="10 11">T3-1</strain>
    </source>
</reference>
<keyword evidence="4" id="KW-0949">S-adenosyl-L-methionine</keyword>
<dbReference type="Pfam" id="PF04055">
    <property type="entry name" value="Radical_SAM"/>
    <property type="match status" value="1"/>
</dbReference>
<dbReference type="EMBL" id="CP048617">
    <property type="protein sequence ID" value="QIB28006.1"/>
    <property type="molecule type" value="Genomic_DNA"/>
</dbReference>
<dbReference type="RefSeq" id="WP_163235931.1">
    <property type="nucleotide sequence ID" value="NZ_CP048617.1"/>
</dbReference>
<keyword evidence="7" id="KW-0411">Iron-sulfur</keyword>
<evidence type="ECO:0000313" key="11">
    <source>
        <dbReference type="Proteomes" id="UP000464452"/>
    </source>
</evidence>
<dbReference type="CDD" id="cd02068">
    <property type="entry name" value="radical_SAM_B12_BD"/>
    <property type="match status" value="1"/>
</dbReference>
<evidence type="ECO:0000256" key="5">
    <source>
        <dbReference type="ARBA" id="ARBA00022723"/>
    </source>
</evidence>
<proteinExistence type="predicted"/>
<feature type="domain" description="B12-binding" evidence="8">
    <location>
        <begin position="1"/>
        <end position="153"/>
    </location>
</feature>
<dbReference type="InterPro" id="IPR006638">
    <property type="entry name" value="Elp3/MiaA/NifB-like_rSAM"/>
</dbReference>
<dbReference type="SFLD" id="SFLDG01123">
    <property type="entry name" value="methyltransferase_(Class_B)"/>
    <property type="match status" value="1"/>
</dbReference>
<evidence type="ECO:0000313" key="10">
    <source>
        <dbReference type="EMBL" id="QIB28006.1"/>
    </source>
</evidence>
<feature type="domain" description="Radical SAM core" evidence="9">
    <location>
        <begin position="189"/>
        <end position="428"/>
    </location>
</feature>
<evidence type="ECO:0000259" key="9">
    <source>
        <dbReference type="PROSITE" id="PS51918"/>
    </source>
</evidence>
<accession>A0A6P1YJM2</accession>
<dbReference type="SFLD" id="SFLDG01082">
    <property type="entry name" value="B12-binding_domain_containing"/>
    <property type="match status" value="1"/>
</dbReference>
<evidence type="ECO:0000256" key="6">
    <source>
        <dbReference type="ARBA" id="ARBA00023004"/>
    </source>
</evidence>
<dbReference type="PANTHER" id="PTHR43409">
    <property type="entry name" value="ANAEROBIC MAGNESIUM-PROTOPORPHYRIN IX MONOMETHYL ESTER CYCLASE-RELATED"/>
    <property type="match status" value="1"/>
</dbReference>
<dbReference type="GO" id="GO:0003824">
    <property type="term" value="F:catalytic activity"/>
    <property type="evidence" value="ECO:0007669"/>
    <property type="project" value="InterPro"/>
</dbReference>
<dbReference type="GO" id="GO:0051539">
    <property type="term" value="F:4 iron, 4 sulfur cluster binding"/>
    <property type="evidence" value="ECO:0007669"/>
    <property type="project" value="UniProtKB-KW"/>
</dbReference>
<dbReference type="Pfam" id="PF02310">
    <property type="entry name" value="B12-binding"/>
    <property type="match status" value="1"/>
</dbReference>
<keyword evidence="3" id="KW-0808">Transferase</keyword>
<keyword evidence="2" id="KW-0489">Methyltransferase</keyword>
<dbReference type="KEGG" id="cazo:G3A45_12415"/>
<gene>
    <name evidence="10" type="ORF">G3A45_12415</name>
</gene>
<dbReference type="CDD" id="cd01335">
    <property type="entry name" value="Radical_SAM"/>
    <property type="match status" value="1"/>
</dbReference>
<dbReference type="InterPro" id="IPR034466">
    <property type="entry name" value="Methyltransferase_Class_B"/>
</dbReference>
<dbReference type="Proteomes" id="UP000464452">
    <property type="component" value="Chromosome"/>
</dbReference>
<dbReference type="Gene3D" id="3.40.50.280">
    <property type="entry name" value="Cobalamin-binding domain"/>
    <property type="match status" value="1"/>
</dbReference>
<evidence type="ECO:0000256" key="2">
    <source>
        <dbReference type="ARBA" id="ARBA00022603"/>
    </source>
</evidence>
<dbReference type="SMART" id="SM00729">
    <property type="entry name" value="Elp3"/>
    <property type="match status" value="1"/>
</dbReference>
<dbReference type="Gene3D" id="3.80.30.20">
    <property type="entry name" value="tm_1862 like domain"/>
    <property type="match status" value="1"/>
</dbReference>
<dbReference type="InterPro" id="IPR006158">
    <property type="entry name" value="Cobalamin-bd"/>
</dbReference>
<dbReference type="AlphaFoldDB" id="A0A6P1YJM2"/>
<comment type="cofactor">
    <cofactor evidence="1">
        <name>[4Fe-4S] cluster</name>
        <dbReference type="ChEBI" id="CHEBI:49883"/>
    </cofactor>
</comment>
<dbReference type="GO" id="GO:0046872">
    <property type="term" value="F:metal ion binding"/>
    <property type="evidence" value="ECO:0007669"/>
    <property type="project" value="UniProtKB-KW"/>
</dbReference>
<evidence type="ECO:0000256" key="7">
    <source>
        <dbReference type="ARBA" id="ARBA00023014"/>
    </source>
</evidence>
<name>A0A6P1YJM2_9FIRM</name>
<evidence type="ECO:0000256" key="3">
    <source>
        <dbReference type="ARBA" id="ARBA00022679"/>
    </source>
</evidence>
<dbReference type="PROSITE" id="PS51918">
    <property type="entry name" value="RADICAL_SAM"/>
    <property type="match status" value="1"/>
</dbReference>
<dbReference type="InterPro" id="IPR007197">
    <property type="entry name" value="rSAM"/>
</dbReference>
<organism evidence="10 11">
    <name type="scientific">Caloranaerobacter azorensis</name>
    <dbReference type="NCBI Taxonomy" id="116090"/>
    <lineage>
        <taxon>Bacteria</taxon>
        <taxon>Bacillati</taxon>
        <taxon>Bacillota</taxon>
        <taxon>Tissierellia</taxon>
        <taxon>Tissierellales</taxon>
        <taxon>Thermohalobacteraceae</taxon>
        <taxon>Caloranaerobacter</taxon>
    </lineage>
</organism>
<dbReference type="PROSITE" id="PS51332">
    <property type="entry name" value="B12_BINDING"/>
    <property type="match status" value="1"/>
</dbReference>
<evidence type="ECO:0000256" key="4">
    <source>
        <dbReference type="ARBA" id="ARBA00022691"/>
    </source>
</evidence>
<dbReference type="PANTHER" id="PTHR43409:SF7">
    <property type="entry name" value="BLL1977 PROTEIN"/>
    <property type="match status" value="1"/>
</dbReference>
<protein>
    <submittedName>
        <fullName evidence="10">B12-binding domain-containing radical SAM protein</fullName>
    </submittedName>
</protein>
<dbReference type="InterPro" id="IPR058240">
    <property type="entry name" value="rSAM_sf"/>
</dbReference>
<evidence type="ECO:0000256" key="1">
    <source>
        <dbReference type="ARBA" id="ARBA00001966"/>
    </source>
</evidence>